<keyword evidence="2" id="KW-0472">Membrane</keyword>
<accession>A0A0B1SAY8</accession>
<dbReference type="InterPro" id="IPR011992">
    <property type="entry name" value="EF-hand-dom_pair"/>
</dbReference>
<gene>
    <name evidence="4" type="ORF">OESDEN_19639</name>
</gene>
<dbReference type="AlphaFoldDB" id="A0A0B1SAY8"/>
<dbReference type="InterPro" id="IPR018247">
    <property type="entry name" value="EF_Hand_1_Ca_BS"/>
</dbReference>
<dbReference type="InterPro" id="IPR002048">
    <property type="entry name" value="EF_hand_dom"/>
</dbReference>
<evidence type="ECO:0000256" key="1">
    <source>
        <dbReference type="ARBA" id="ARBA00022837"/>
    </source>
</evidence>
<dbReference type="SUPFAM" id="SSF47473">
    <property type="entry name" value="EF-hand"/>
    <property type="match status" value="1"/>
</dbReference>
<dbReference type="EMBL" id="KN600041">
    <property type="protein sequence ID" value="KHJ80682.1"/>
    <property type="molecule type" value="Genomic_DNA"/>
</dbReference>
<dbReference type="PROSITE" id="PS00018">
    <property type="entry name" value="EF_HAND_1"/>
    <property type="match status" value="1"/>
</dbReference>
<protein>
    <recommendedName>
        <fullName evidence="3">EF-hand domain-containing protein</fullName>
    </recommendedName>
</protein>
<organism evidence="4 5">
    <name type="scientific">Oesophagostomum dentatum</name>
    <name type="common">Nodular worm</name>
    <dbReference type="NCBI Taxonomy" id="61180"/>
    <lineage>
        <taxon>Eukaryota</taxon>
        <taxon>Metazoa</taxon>
        <taxon>Ecdysozoa</taxon>
        <taxon>Nematoda</taxon>
        <taxon>Chromadorea</taxon>
        <taxon>Rhabditida</taxon>
        <taxon>Rhabditina</taxon>
        <taxon>Rhabditomorpha</taxon>
        <taxon>Strongyloidea</taxon>
        <taxon>Strongylidae</taxon>
        <taxon>Oesophagostomum</taxon>
    </lineage>
</organism>
<evidence type="ECO:0000256" key="2">
    <source>
        <dbReference type="SAM" id="Phobius"/>
    </source>
</evidence>
<keyword evidence="5" id="KW-1185">Reference proteome</keyword>
<keyword evidence="2" id="KW-0812">Transmembrane</keyword>
<sequence>MIGMFDANGDGAINLQEFQVLLIHFSGFLLSFYVFCTCCIGVFFSKFLYMKQNYVGCIEIEEIYCKNSDYSKPTRLQFFFLQLINWSIPRLIQLSRL</sequence>
<proteinExistence type="predicted"/>
<feature type="transmembrane region" description="Helical" evidence="2">
    <location>
        <begin position="20"/>
        <end position="44"/>
    </location>
</feature>
<evidence type="ECO:0000313" key="4">
    <source>
        <dbReference type="EMBL" id="KHJ80682.1"/>
    </source>
</evidence>
<dbReference type="GO" id="GO:0005509">
    <property type="term" value="F:calcium ion binding"/>
    <property type="evidence" value="ECO:0007669"/>
    <property type="project" value="InterPro"/>
</dbReference>
<evidence type="ECO:0000259" key="3">
    <source>
        <dbReference type="PROSITE" id="PS50222"/>
    </source>
</evidence>
<reference evidence="4 5" key="1">
    <citation type="submission" date="2014-03" db="EMBL/GenBank/DDBJ databases">
        <title>Draft genome of the hookworm Oesophagostomum dentatum.</title>
        <authorList>
            <person name="Mitreva M."/>
        </authorList>
    </citation>
    <scope>NUCLEOTIDE SEQUENCE [LARGE SCALE GENOMIC DNA]</scope>
    <source>
        <strain evidence="4 5">OD-Hann</strain>
    </source>
</reference>
<evidence type="ECO:0000313" key="5">
    <source>
        <dbReference type="Proteomes" id="UP000053660"/>
    </source>
</evidence>
<keyword evidence="2" id="KW-1133">Transmembrane helix</keyword>
<keyword evidence="1" id="KW-0106">Calcium</keyword>
<dbReference type="Proteomes" id="UP000053660">
    <property type="component" value="Unassembled WGS sequence"/>
</dbReference>
<name>A0A0B1SAY8_OESDE</name>
<feature type="domain" description="EF-hand" evidence="3">
    <location>
        <begin position="1"/>
        <end position="28"/>
    </location>
</feature>
<dbReference type="PROSITE" id="PS50222">
    <property type="entry name" value="EF_HAND_2"/>
    <property type="match status" value="1"/>
</dbReference>